<evidence type="ECO:0000313" key="3">
    <source>
        <dbReference type="Proteomes" id="UP000324222"/>
    </source>
</evidence>
<comment type="caution">
    <text evidence="2">The sequence shown here is derived from an EMBL/GenBank/DDBJ whole genome shotgun (WGS) entry which is preliminary data.</text>
</comment>
<organism evidence="2 3">
    <name type="scientific">Portunus trituberculatus</name>
    <name type="common">Swimming crab</name>
    <name type="synonym">Neptunus trituberculatus</name>
    <dbReference type="NCBI Taxonomy" id="210409"/>
    <lineage>
        <taxon>Eukaryota</taxon>
        <taxon>Metazoa</taxon>
        <taxon>Ecdysozoa</taxon>
        <taxon>Arthropoda</taxon>
        <taxon>Crustacea</taxon>
        <taxon>Multicrustacea</taxon>
        <taxon>Malacostraca</taxon>
        <taxon>Eumalacostraca</taxon>
        <taxon>Eucarida</taxon>
        <taxon>Decapoda</taxon>
        <taxon>Pleocyemata</taxon>
        <taxon>Brachyura</taxon>
        <taxon>Eubrachyura</taxon>
        <taxon>Portunoidea</taxon>
        <taxon>Portunidae</taxon>
        <taxon>Portuninae</taxon>
        <taxon>Portunus</taxon>
    </lineage>
</organism>
<evidence type="ECO:0000313" key="2">
    <source>
        <dbReference type="EMBL" id="MPD05128.1"/>
    </source>
</evidence>
<keyword evidence="3" id="KW-1185">Reference proteome</keyword>
<proteinExistence type="predicted"/>
<name>A0A5B7KIK7_PORTR</name>
<reference evidence="2 3" key="1">
    <citation type="submission" date="2019-05" db="EMBL/GenBank/DDBJ databases">
        <title>Another draft genome of Portunus trituberculatus and its Hox gene families provides insights of decapod evolution.</title>
        <authorList>
            <person name="Jeong J.-H."/>
            <person name="Song I."/>
            <person name="Kim S."/>
            <person name="Choi T."/>
            <person name="Kim D."/>
            <person name="Ryu S."/>
            <person name="Kim W."/>
        </authorList>
    </citation>
    <scope>NUCLEOTIDE SEQUENCE [LARGE SCALE GENOMIC DNA]</scope>
    <source>
        <tissue evidence="2">Muscle</tissue>
    </source>
</reference>
<dbReference type="EMBL" id="VSRR010144561">
    <property type="protein sequence ID" value="MPD05128.1"/>
    <property type="molecule type" value="Genomic_DNA"/>
</dbReference>
<protein>
    <submittedName>
        <fullName evidence="2">Uncharacterized protein</fullName>
    </submittedName>
</protein>
<sequence>MSSSDHWTQSEDIPLLSYYFPEIMVSKDRRHPPAGRPQDSGNRAVLPQEHRGSNATDVVGMDLKLAAGSQGRKRGPI</sequence>
<accession>A0A5B7KIK7</accession>
<feature type="region of interest" description="Disordered" evidence="1">
    <location>
        <begin position="28"/>
        <end position="57"/>
    </location>
</feature>
<dbReference type="AlphaFoldDB" id="A0A5B7KIK7"/>
<gene>
    <name evidence="2" type="ORF">E2C01_100856</name>
</gene>
<evidence type="ECO:0000256" key="1">
    <source>
        <dbReference type="SAM" id="MobiDB-lite"/>
    </source>
</evidence>
<dbReference type="Proteomes" id="UP000324222">
    <property type="component" value="Unassembled WGS sequence"/>
</dbReference>